<dbReference type="PANTHER" id="PTHR47506:SF1">
    <property type="entry name" value="HTH-TYPE TRANSCRIPTIONAL REGULATOR YJDC"/>
    <property type="match status" value="1"/>
</dbReference>
<dbReference type="SUPFAM" id="SSF46689">
    <property type="entry name" value="Homeodomain-like"/>
    <property type="match status" value="1"/>
</dbReference>
<gene>
    <name evidence="8" type="ORF">ELQ92_02860</name>
</gene>
<evidence type="ECO:0000256" key="1">
    <source>
        <dbReference type="ARBA" id="ARBA00022491"/>
    </source>
</evidence>
<dbReference type="EMBL" id="RZNC01000001">
    <property type="protein sequence ID" value="RWZ68190.1"/>
    <property type="molecule type" value="Genomic_DNA"/>
</dbReference>
<evidence type="ECO:0000256" key="5">
    <source>
        <dbReference type="PROSITE-ProRule" id="PRU00335"/>
    </source>
</evidence>
<dbReference type="Pfam" id="PF00440">
    <property type="entry name" value="TetR_N"/>
    <property type="match status" value="1"/>
</dbReference>
<dbReference type="AlphaFoldDB" id="A0A3S4A2C9"/>
<dbReference type="InterPro" id="IPR039538">
    <property type="entry name" value="BetI_C"/>
</dbReference>
<name>A0A3S4A2C9_9MICO</name>
<dbReference type="PROSITE" id="PS01081">
    <property type="entry name" value="HTH_TETR_1"/>
    <property type="match status" value="1"/>
</dbReference>
<feature type="region of interest" description="Disordered" evidence="6">
    <location>
        <begin position="194"/>
        <end position="215"/>
    </location>
</feature>
<accession>A0A3S4A2C9</accession>
<evidence type="ECO:0000313" key="8">
    <source>
        <dbReference type="EMBL" id="RWZ68190.1"/>
    </source>
</evidence>
<dbReference type="PROSITE" id="PS50977">
    <property type="entry name" value="HTH_TETR_2"/>
    <property type="match status" value="1"/>
</dbReference>
<comment type="caution">
    <text evidence="8">The sequence shown here is derived from an EMBL/GenBank/DDBJ whole genome shotgun (WGS) entry which is preliminary data.</text>
</comment>
<reference evidence="8 9" key="1">
    <citation type="submission" date="2018-12" db="EMBL/GenBank/DDBJ databases">
        <authorList>
            <person name="Li F."/>
        </authorList>
    </citation>
    <scope>NUCLEOTIDE SEQUENCE [LARGE SCALE GENOMIC DNA]</scope>
    <source>
        <strain evidence="8 9">8H24J-4-2</strain>
    </source>
</reference>
<evidence type="ECO:0000313" key="9">
    <source>
        <dbReference type="Proteomes" id="UP000288603"/>
    </source>
</evidence>
<proteinExistence type="predicted"/>
<keyword evidence="9" id="KW-1185">Reference proteome</keyword>
<feature type="DNA-binding region" description="H-T-H motif" evidence="5">
    <location>
        <begin position="32"/>
        <end position="51"/>
    </location>
</feature>
<dbReference type="InterPro" id="IPR001647">
    <property type="entry name" value="HTH_TetR"/>
</dbReference>
<protein>
    <submittedName>
        <fullName evidence="8">TetR/AcrR family transcriptional regulator</fullName>
    </submittedName>
</protein>
<organism evidence="8 9">
    <name type="scientific">Labedella populi</name>
    <dbReference type="NCBI Taxonomy" id="2498850"/>
    <lineage>
        <taxon>Bacteria</taxon>
        <taxon>Bacillati</taxon>
        <taxon>Actinomycetota</taxon>
        <taxon>Actinomycetes</taxon>
        <taxon>Micrococcales</taxon>
        <taxon>Microbacteriaceae</taxon>
        <taxon>Labedella</taxon>
    </lineage>
</organism>
<evidence type="ECO:0000256" key="3">
    <source>
        <dbReference type="ARBA" id="ARBA00023125"/>
    </source>
</evidence>
<dbReference type="Gene3D" id="1.10.10.60">
    <property type="entry name" value="Homeodomain-like"/>
    <property type="match status" value="1"/>
</dbReference>
<dbReference type="GO" id="GO:0003677">
    <property type="term" value="F:DNA binding"/>
    <property type="evidence" value="ECO:0007669"/>
    <property type="project" value="UniProtKB-UniRule"/>
</dbReference>
<keyword evidence="3 5" id="KW-0238">DNA-binding</keyword>
<keyword evidence="2" id="KW-0805">Transcription regulation</keyword>
<dbReference type="InterPro" id="IPR023772">
    <property type="entry name" value="DNA-bd_HTH_TetR-type_CS"/>
</dbReference>
<dbReference type="InterPro" id="IPR036271">
    <property type="entry name" value="Tet_transcr_reg_TetR-rel_C_sf"/>
</dbReference>
<dbReference type="Pfam" id="PF13977">
    <property type="entry name" value="TetR_C_6"/>
    <property type="match status" value="1"/>
</dbReference>
<dbReference type="InterPro" id="IPR009057">
    <property type="entry name" value="Homeodomain-like_sf"/>
</dbReference>
<feature type="domain" description="HTH tetR-type" evidence="7">
    <location>
        <begin position="9"/>
        <end position="69"/>
    </location>
</feature>
<feature type="compositionally biased region" description="Basic and acidic residues" evidence="6">
    <location>
        <begin position="201"/>
        <end position="215"/>
    </location>
</feature>
<sequence length="215" mass="23165">MAVSGRPRGFDPDRALDDAVDVFWRRGFDGASMSELTAAMGISRPSLYAAFGDKTQLFQSALRRYVERSMGYVTDALARPTAREVAESFLTGNAVAVTMPGRPAGCLSVQAAVATEGSTQLAALTENRARIESLFAERFRRAVDEGDLAEDEDPDELAAFLITVTSGFAIRAADGTTRETLLSMVRRIVAGFPTPLVSPRSTEHPSVDSKETARV</sequence>
<dbReference type="Proteomes" id="UP000288603">
    <property type="component" value="Unassembled WGS sequence"/>
</dbReference>
<keyword evidence="4" id="KW-0804">Transcription</keyword>
<dbReference type="OrthoDB" id="9805134at2"/>
<keyword evidence="1" id="KW-0678">Repressor</keyword>
<dbReference type="SUPFAM" id="SSF48498">
    <property type="entry name" value="Tetracyclin repressor-like, C-terminal domain"/>
    <property type="match status" value="1"/>
</dbReference>
<evidence type="ECO:0000256" key="6">
    <source>
        <dbReference type="SAM" id="MobiDB-lite"/>
    </source>
</evidence>
<dbReference type="Gene3D" id="1.10.357.10">
    <property type="entry name" value="Tetracycline Repressor, domain 2"/>
    <property type="match status" value="1"/>
</dbReference>
<dbReference type="PANTHER" id="PTHR47506">
    <property type="entry name" value="TRANSCRIPTIONAL REGULATORY PROTEIN"/>
    <property type="match status" value="1"/>
</dbReference>
<evidence type="ECO:0000259" key="7">
    <source>
        <dbReference type="PROSITE" id="PS50977"/>
    </source>
</evidence>
<dbReference type="RefSeq" id="WP_128497456.1">
    <property type="nucleotide sequence ID" value="NZ_RZNC01000001.1"/>
</dbReference>
<evidence type="ECO:0000256" key="2">
    <source>
        <dbReference type="ARBA" id="ARBA00023015"/>
    </source>
</evidence>
<evidence type="ECO:0000256" key="4">
    <source>
        <dbReference type="ARBA" id="ARBA00023163"/>
    </source>
</evidence>